<dbReference type="AlphaFoldDB" id="A0A2I2A8S8"/>
<accession>A0A2I2A8S8</accession>
<name>A0A2I2A8S8_9LACO</name>
<evidence type="ECO:0000259" key="1">
    <source>
        <dbReference type="Pfam" id="PF05709"/>
    </source>
</evidence>
<dbReference type="Gene3D" id="2.40.30.200">
    <property type="match status" value="1"/>
</dbReference>
<dbReference type="InterPro" id="IPR008841">
    <property type="entry name" value="Siphovirus-type_tail_N"/>
</dbReference>
<dbReference type="EMBL" id="PKGI01000051">
    <property type="protein sequence ID" value="PLA75778.1"/>
    <property type="molecule type" value="Genomic_DNA"/>
</dbReference>
<organism evidence="3 4">
    <name type="scientific">Ligilactobacillus agilis</name>
    <dbReference type="NCBI Taxonomy" id="1601"/>
    <lineage>
        <taxon>Bacteria</taxon>
        <taxon>Bacillati</taxon>
        <taxon>Bacillota</taxon>
        <taxon>Bacilli</taxon>
        <taxon>Lactobacillales</taxon>
        <taxon>Lactobacillaceae</taxon>
        <taxon>Ligilactobacillus</taxon>
    </lineage>
</organism>
<dbReference type="Pfam" id="PF22768">
    <property type="entry name" value="SPP1_Dit"/>
    <property type="match status" value="1"/>
</dbReference>
<dbReference type="Gene3D" id="2.60.120.860">
    <property type="match status" value="1"/>
</dbReference>
<comment type="caution">
    <text evidence="3">The sequence shown here is derived from an EMBL/GenBank/DDBJ whole genome shotgun (WGS) entry which is preliminary data.</text>
</comment>
<feature type="domain" description="Siphovirus-type tail component C-terminal" evidence="2">
    <location>
        <begin position="774"/>
        <end position="839"/>
    </location>
</feature>
<gene>
    <name evidence="3" type="ORF">CYR79_09845</name>
</gene>
<dbReference type="InterPro" id="IPR054738">
    <property type="entry name" value="Siphovirus-type_tail_C"/>
</dbReference>
<dbReference type="RefSeq" id="WP_101812372.1">
    <property type="nucleotide sequence ID" value="NZ_PKGI01000051.1"/>
</dbReference>
<evidence type="ECO:0000313" key="4">
    <source>
        <dbReference type="Proteomes" id="UP000234579"/>
    </source>
</evidence>
<evidence type="ECO:0000313" key="3">
    <source>
        <dbReference type="EMBL" id="PLA75778.1"/>
    </source>
</evidence>
<proteinExistence type="predicted"/>
<dbReference type="InterPro" id="IPR006520">
    <property type="entry name" value="Dit_BPSPP_N"/>
</dbReference>
<evidence type="ECO:0000259" key="2">
    <source>
        <dbReference type="Pfam" id="PF22768"/>
    </source>
</evidence>
<dbReference type="Pfam" id="PF05709">
    <property type="entry name" value="Sipho_tail"/>
    <property type="match status" value="1"/>
</dbReference>
<dbReference type="Proteomes" id="UP000234579">
    <property type="component" value="Unassembled WGS sequence"/>
</dbReference>
<protein>
    <submittedName>
        <fullName evidence="3">Phage tail protein</fullName>
    </submittedName>
</protein>
<feature type="domain" description="Siphovirus-type tail component RIFT-related" evidence="1">
    <location>
        <begin position="44"/>
        <end position="142"/>
    </location>
</feature>
<reference evidence="4" key="1">
    <citation type="submission" date="2017-12" db="EMBL/GenBank/DDBJ databases">
        <authorList>
            <person name="Christensen H."/>
        </authorList>
    </citation>
    <scope>NUCLEOTIDE SEQUENCE [LARGE SCALE GENOMIC DNA]</scope>
    <source>
        <strain evidence="4">268A</strain>
    </source>
</reference>
<sequence>MYEFHDTQPRDMPSNDSLPIEAMTIDGVTIEQLIPEYRTLKVMGRELLGNTLTKLKVGSQDGERLQKRSRPVRTITVRYQVSAASSQRFREIYYQLNEILNGENKKISFADDPDKYFIGTLSDVDTPEGGKLSVVSSFTFTCFDPYAYAAKEDKFTFSDRLTSKQIDFSFKDKVAGKPNPVAHAIYKGFTTGDGASQNPSYYKQELTQLEYSRLNANDGALVSSDVLNNFESRLDNFKTTWNYNGSLDTAEIKNGMLKVTGWYADNSSTWRKNTYIIITSEDWTVEFDRVKVDLVDRPDVHNARPEIVGSGKSGFVGEIPYREEMGNQNLRVIFRYTDDPAGNGNYSDWTTLIYAHNLYKYQAPHLLVKFDLVAAMEQVEPGFWGKNNIVGIVERVNWLKNNVKSASFKLFGYGIYDARSYYLGVQVWKPVGGWDSTLAHSQSKPAQIEVAYKDATSLFEHVDENGCIYIDMYSKVSQIESNVLLDYLQGSLLVTMPVSNSLNVVNNGTQPVPIRFELVNHGDNGFLSISNQKQAYLFGNPSSPDGVSSQKSEMIVTTDQNNGHGLRQWTINDGVLNEWNAYPTQQGRFEDPAVIREKRWRLRNALPYAEGWGTGTGGDGSGWHGPSASITFPTGKNIKNFTARFYAQFLFANMSVHGLQQFNIWSTGRELIASVQLWKWFDGHGSVKVRIGNHWAYIDEYNPRWDNFFGQIVIQRSGNTYTVTIENIEGSGPKTKQVVSYTDAESASKLAGGMTYWKAINGPESWKVMNNGLYDFWIRKDNVERYTNIQNLLKEGDKLTVNMDNSKVTSTLNGASALKYQDIGSRPIMAKPGNNIITFNYSGFADRPDVVAYIRRKYL</sequence>
<dbReference type="NCBIfam" id="TIGR01633">
    <property type="entry name" value="phi3626_gp14_N"/>
    <property type="match status" value="1"/>
</dbReference>